<dbReference type="AlphaFoldDB" id="A0A816C957"/>
<dbReference type="Proteomes" id="UP000663834">
    <property type="component" value="Unassembled WGS sequence"/>
</dbReference>
<dbReference type="Pfam" id="PF10551">
    <property type="entry name" value="MULE"/>
    <property type="match status" value="1"/>
</dbReference>
<organism evidence="2 3">
    <name type="scientific">Rotaria magnacalcarata</name>
    <dbReference type="NCBI Taxonomy" id="392030"/>
    <lineage>
        <taxon>Eukaryota</taxon>
        <taxon>Metazoa</taxon>
        <taxon>Spiralia</taxon>
        <taxon>Gnathifera</taxon>
        <taxon>Rotifera</taxon>
        <taxon>Eurotatoria</taxon>
        <taxon>Bdelloidea</taxon>
        <taxon>Philodinida</taxon>
        <taxon>Philodinidae</taxon>
        <taxon>Rotaria</taxon>
    </lineage>
</organism>
<name>A0A816C957_9BILA</name>
<evidence type="ECO:0000259" key="1">
    <source>
        <dbReference type="Pfam" id="PF10551"/>
    </source>
</evidence>
<protein>
    <recommendedName>
        <fullName evidence="1">MULE transposase domain-containing protein</fullName>
    </recommendedName>
</protein>
<dbReference type="OrthoDB" id="10029846at2759"/>
<evidence type="ECO:0000313" key="3">
    <source>
        <dbReference type="Proteomes" id="UP000663834"/>
    </source>
</evidence>
<dbReference type="EMBL" id="CAJNOW010013383">
    <property type="protein sequence ID" value="CAF1620395.1"/>
    <property type="molecule type" value="Genomic_DNA"/>
</dbReference>
<proteinExistence type="predicted"/>
<dbReference type="InterPro" id="IPR018289">
    <property type="entry name" value="MULE_transposase_dom"/>
</dbReference>
<reference evidence="2" key="1">
    <citation type="submission" date="2021-02" db="EMBL/GenBank/DDBJ databases">
        <authorList>
            <person name="Nowell W R."/>
        </authorList>
    </citation>
    <scope>NUCLEOTIDE SEQUENCE</scope>
</reference>
<sequence>MGSLLFNLSFIPRNRLEHVLSVSTHVFISSPQVEQSSSNDRIIIFASAEQLQILENCEQLLVDGTFKLTPSIFYQLYAMHVVYRNTVLPVVFALLPNKTQQTYRRLIDKLSEICPSWSPKFIMMDFEHASINVFSDKFVTTTNSSITQNYYKATYNMNTPKMKNNELVSSTRFEDLSNELIYEIFNYLDSWEIYKTFVQLNIRFQYLFRSDIFRLKINLPLLAKRNVFLRCEKLRNQRKKCRNQLIACLDDLSNEIFYEIFDYLNGCEIEIFYFIYCDRMNNDNQYSAYSHGLNQFSSSFWIPRRWIFNVQIDNTNIKYMIYPYRNTWYNYILADKNIQYSTSLKLISSDILYDDP</sequence>
<gene>
    <name evidence="2" type="ORF">KQP761_LOCUS24589</name>
</gene>
<accession>A0A816C957</accession>
<comment type="caution">
    <text evidence="2">The sequence shown here is derived from an EMBL/GenBank/DDBJ whole genome shotgun (WGS) entry which is preliminary data.</text>
</comment>
<feature type="domain" description="MULE transposase" evidence="1">
    <location>
        <begin position="60"/>
        <end position="141"/>
    </location>
</feature>
<evidence type="ECO:0000313" key="2">
    <source>
        <dbReference type="EMBL" id="CAF1620395.1"/>
    </source>
</evidence>